<dbReference type="GO" id="GO:0031298">
    <property type="term" value="C:replication fork protection complex"/>
    <property type="evidence" value="ECO:0007669"/>
    <property type="project" value="TreeGrafter"/>
</dbReference>
<dbReference type="AlphaFoldDB" id="A0A2G4T8K4"/>
<dbReference type="STRING" id="1340429.A0A2G4T8K4"/>
<accession>A0A2G4T8K4</accession>
<evidence type="ECO:0000256" key="1">
    <source>
        <dbReference type="ARBA" id="ARBA00004123"/>
    </source>
</evidence>
<feature type="compositionally biased region" description="Acidic residues" evidence="5">
    <location>
        <begin position="585"/>
        <end position="605"/>
    </location>
</feature>
<evidence type="ECO:0000256" key="5">
    <source>
        <dbReference type="SAM" id="MobiDB-lite"/>
    </source>
</evidence>
<dbReference type="Proteomes" id="UP000242254">
    <property type="component" value="Unassembled WGS sequence"/>
</dbReference>
<keyword evidence="2" id="KW-0236">DNA replication inhibitor</keyword>
<reference evidence="7 8" key="1">
    <citation type="journal article" date="2016" name="Proc. Natl. Acad. Sci. U.S.A.">
        <title>Lipid metabolic changes in an early divergent fungus govern the establishment of a mutualistic symbiosis with endobacteria.</title>
        <authorList>
            <person name="Lastovetsky O.A."/>
            <person name="Gaspar M.L."/>
            <person name="Mondo S.J."/>
            <person name="LaButti K.M."/>
            <person name="Sandor L."/>
            <person name="Grigoriev I.V."/>
            <person name="Henry S.A."/>
            <person name="Pawlowska T.E."/>
        </authorList>
    </citation>
    <scope>NUCLEOTIDE SEQUENCE [LARGE SCALE GENOMIC DNA]</scope>
    <source>
        <strain evidence="7 8">ATCC 52813</strain>
    </source>
</reference>
<dbReference type="InterPro" id="IPR044998">
    <property type="entry name" value="Timeless"/>
</dbReference>
<dbReference type="RefSeq" id="XP_023471049.1">
    <property type="nucleotide sequence ID" value="XM_023607810.1"/>
</dbReference>
<dbReference type="EMBL" id="KZ303842">
    <property type="protein sequence ID" value="PHZ17341.1"/>
    <property type="molecule type" value="Genomic_DNA"/>
</dbReference>
<dbReference type="GO" id="GO:0003677">
    <property type="term" value="F:DNA binding"/>
    <property type="evidence" value="ECO:0007669"/>
    <property type="project" value="TreeGrafter"/>
</dbReference>
<evidence type="ECO:0000313" key="7">
    <source>
        <dbReference type="EMBL" id="PHZ17341.1"/>
    </source>
</evidence>
<dbReference type="GO" id="GO:0006281">
    <property type="term" value="P:DNA repair"/>
    <property type="evidence" value="ECO:0007669"/>
    <property type="project" value="TreeGrafter"/>
</dbReference>
<dbReference type="GeneID" id="35438800"/>
<dbReference type="GO" id="GO:0000076">
    <property type="term" value="P:DNA replication checkpoint signaling"/>
    <property type="evidence" value="ECO:0007669"/>
    <property type="project" value="TreeGrafter"/>
</dbReference>
<evidence type="ECO:0000256" key="3">
    <source>
        <dbReference type="ARBA" id="ARBA00023242"/>
    </source>
</evidence>
<feature type="compositionally biased region" description="Basic residues" evidence="5">
    <location>
        <begin position="568"/>
        <end position="580"/>
    </location>
</feature>
<protein>
    <submittedName>
        <fullName evidence="7">Timeless-domain-containing protein</fullName>
    </submittedName>
</protein>
<dbReference type="PANTHER" id="PTHR22940">
    <property type="entry name" value="TIMEOUT/TIMELESS-2"/>
    <property type="match status" value="1"/>
</dbReference>
<evidence type="ECO:0000259" key="6">
    <source>
        <dbReference type="Pfam" id="PF04821"/>
    </source>
</evidence>
<keyword evidence="3" id="KW-0539">Nucleus</keyword>
<gene>
    <name evidence="7" type="ORF">RHIMIDRAFT_232774</name>
</gene>
<dbReference type="GO" id="GO:0043111">
    <property type="term" value="P:replication fork arrest"/>
    <property type="evidence" value="ECO:0007669"/>
    <property type="project" value="TreeGrafter"/>
</dbReference>
<keyword evidence="4" id="KW-0131">Cell cycle</keyword>
<feature type="domain" description="Timeless N-terminal" evidence="6">
    <location>
        <begin position="35"/>
        <end position="306"/>
    </location>
</feature>
<keyword evidence="8" id="KW-1185">Reference proteome</keyword>
<comment type="subcellular location">
    <subcellularLocation>
        <location evidence="1">Nucleus</location>
    </subcellularLocation>
</comment>
<organism evidence="7 8">
    <name type="scientific">Rhizopus microsporus ATCC 52813</name>
    <dbReference type="NCBI Taxonomy" id="1340429"/>
    <lineage>
        <taxon>Eukaryota</taxon>
        <taxon>Fungi</taxon>
        <taxon>Fungi incertae sedis</taxon>
        <taxon>Mucoromycota</taxon>
        <taxon>Mucoromycotina</taxon>
        <taxon>Mucoromycetes</taxon>
        <taxon>Mucorales</taxon>
        <taxon>Mucorineae</taxon>
        <taxon>Rhizopodaceae</taxon>
        <taxon>Rhizopus</taxon>
    </lineage>
</organism>
<dbReference type="PANTHER" id="PTHR22940:SF4">
    <property type="entry name" value="PROTEIN TIMELESS HOMOLOG"/>
    <property type="match status" value="1"/>
</dbReference>
<dbReference type="InterPro" id="IPR006906">
    <property type="entry name" value="Timeless_N"/>
</dbReference>
<evidence type="ECO:0000256" key="4">
    <source>
        <dbReference type="ARBA" id="ARBA00023306"/>
    </source>
</evidence>
<dbReference type="Pfam" id="PF04821">
    <property type="entry name" value="TIMELESS"/>
    <property type="match status" value="1"/>
</dbReference>
<proteinExistence type="predicted"/>
<feature type="region of interest" description="Disordered" evidence="5">
    <location>
        <begin position="568"/>
        <end position="608"/>
    </location>
</feature>
<evidence type="ECO:0000313" key="8">
    <source>
        <dbReference type="Proteomes" id="UP000242254"/>
    </source>
</evidence>
<evidence type="ECO:0000256" key="2">
    <source>
        <dbReference type="ARBA" id="ARBA00022880"/>
    </source>
</evidence>
<sequence>MDTTDDRVETRNYILSLCSALGAHEELPSADGTRQYSVGDEALACLRDLKRAIRVDSEYKEKTVLNTIAEFNIIESDIVPLMLSFEGQSTEIANRFILACVELLVPMTWPIEKSLDDEEEDEYDPNMIDCYRKYKLGLLKPGVFEVILRLVEPAVRIPYSERSIRDNTVIRLVLYFFRNLSAIPDLNLSLAGTVEQIKMSHMQEDLMIRFYEADVIELLLTISSNSINKQDSSEWNVLVLEILYNIFQHADPKTVFSYKHTSDTKNVGLNELSAKLSEMLTVEKAQKRQKIAHGPTRHNRFGGTYVLEDWEGNKKVFHKQQAGFADVSELVDGDKKISRVGLKRKLADEIRARKVYQDSRCLLYLKATAQSFVETCFNALFSSVLKDMKRDDKKIVDKDYIRYYFCMGWFLQYHLYENKTSKARKANTLCLPSRQDERNILNKSFDFDLVATAFDLGTILFCIHYIRQKQEEKKWFEVTVTADCFRQMLVSLHEMSQSEEEEYRDAAEHIQSNLYYEQSILDLLHSLVKNYRNQSKQYLKTMVMLTHVLLKMLDHYAKTKKTLFVRKKRNERSRKKKDKKKQMVEDSEEPEEVQMDESEGNESEEDHGSAYNEQLFKFEGFEKKYMNEDVIRTYCTLLEYYADLEPEYIHYITSFFHRAMVKRKAEYLFWKLPVMELFNRILIYSSNFPKTEAHSQLKEFIRYSTRLFFKYASVYPLLFVEALVPSIKTNTDELDKIMAIPQAETVAENTL</sequence>
<name>A0A2G4T8K4_RHIZD</name>